<name>A0AAD9Q026_ACRCE</name>
<sequence>MGARKIAVSLLLFFWLCFQCIYCICLRNEEELLLKRVLREFDTAQEDGRFDRTIEIQYKDAKLIPKIFIWCPIRHYGLTINCPVHNCPLRLGKWRDVLSGARADPRNPWLVHDLHANLVLVQVFYECSDRLPGYQKNGHQYLSASNEVLPLLPSRVANMFPVIMQQQCAFTVHLYDYIITGIYQGQNFMELSEGIASMNFREFLQNNPDNSDLVKGFESSTFCSYPGNDKLIELFLSQFQLTKALYKNNMCKQVGKVLSCDHTFKISKHVNVTRQDDDKFVRQFENVFLALNENGEVMAWRFTKSTSEIVDLLKDLKCRLDKAGVSLEMVLVDDCCHKNERLHRHLNRSLLSGVSKIGPELAIAVMTCVFYASNCKRKRIHLQSKRVAPVPPVQSACTRYQDDASPAQPHMKQTSSPVSSVSNIEEMKTSSFIEDETSLNTIGMDLTSQHAENMHRNLSGFNLELDEVIRDALPTPTTIPFLPDIFSTDAPIYIAYDHSRPGHYDATKEISMNDELSQGVVNGTTCTCGKNTNKDANKISSVASTCPSFKHSQPCTRRCRCHNCKNNYNKNLNGGQQNRDKESIVGGECRCGSTCQPKTHESRECRAETENESQSVHVLQEVLGGQRCVRASTVATLFKRVLTQLHQSHQEKQKQELVSPYKRK</sequence>
<proteinExistence type="predicted"/>
<feature type="compositionally biased region" description="Polar residues" evidence="1">
    <location>
        <begin position="411"/>
        <end position="423"/>
    </location>
</feature>
<protein>
    <submittedName>
        <fullName evidence="3">Uncharacterized protein</fullName>
    </submittedName>
</protein>
<reference evidence="3" key="2">
    <citation type="journal article" date="2023" name="Science">
        <title>Genomic signatures of disease resistance in endangered staghorn corals.</title>
        <authorList>
            <person name="Vollmer S.V."/>
            <person name="Selwyn J.D."/>
            <person name="Despard B.A."/>
            <person name="Roesel C.L."/>
        </authorList>
    </citation>
    <scope>NUCLEOTIDE SEQUENCE</scope>
    <source>
        <strain evidence="3">K2</strain>
    </source>
</reference>
<organism evidence="3 4">
    <name type="scientific">Acropora cervicornis</name>
    <name type="common">Staghorn coral</name>
    <dbReference type="NCBI Taxonomy" id="6130"/>
    <lineage>
        <taxon>Eukaryota</taxon>
        <taxon>Metazoa</taxon>
        <taxon>Cnidaria</taxon>
        <taxon>Anthozoa</taxon>
        <taxon>Hexacorallia</taxon>
        <taxon>Scleractinia</taxon>
        <taxon>Astrocoeniina</taxon>
        <taxon>Acroporidae</taxon>
        <taxon>Acropora</taxon>
    </lineage>
</organism>
<evidence type="ECO:0000313" key="3">
    <source>
        <dbReference type="EMBL" id="KAK2552039.1"/>
    </source>
</evidence>
<feature type="chain" id="PRO_5042006183" evidence="2">
    <location>
        <begin position="24"/>
        <end position="664"/>
    </location>
</feature>
<accession>A0AAD9Q026</accession>
<feature type="region of interest" description="Disordered" evidence="1">
    <location>
        <begin position="402"/>
        <end position="423"/>
    </location>
</feature>
<dbReference type="AlphaFoldDB" id="A0AAD9Q026"/>
<comment type="caution">
    <text evidence="3">The sequence shown here is derived from an EMBL/GenBank/DDBJ whole genome shotgun (WGS) entry which is preliminary data.</text>
</comment>
<keyword evidence="2" id="KW-0732">Signal</keyword>
<evidence type="ECO:0000256" key="2">
    <source>
        <dbReference type="SAM" id="SignalP"/>
    </source>
</evidence>
<dbReference type="Proteomes" id="UP001249851">
    <property type="component" value="Unassembled WGS sequence"/>
</dbReference>
<dbReference type="EMBL" id="JARQWQ010000091">
    <property type="protein sequence ID" value="KAK2552039.1"/>
    <property type="molecule type" value="Genomic_DNA"/>
</dbReference>
<feature type="signal peptide" evidence="2">
    <location>
        <begin position="1"/>
        <end position="23"/>
    </location>
</feature>
<gene>
    <name evidence="3" type="ORF">P5673_027061</name>
</gene>
<keyword evidence="4" id="KW-1185">Reference proteome</keyword>
<evidence type="ECO:0000256" key="1">
    <source>
        <dbReference type="SAM" id="MobiDB-lite"/>
    </source>
</evidence>
<evidence type="ECO:0000313" key="4">
    <source>
        <dbReference type="Proteomes" id="UP001249851"/>
    </source>
</evidence>
<reference evidence="3" key="1">
    <citation type="journal article" date="2023" name="G3 (Bethesda)">
        <title>Whole genome assembly and annotation of the endangered Caribbean coral Acropora cervicornis.</title>
        <authorList>
            <person name="Selwyn J.D."/>
            <person name="Vollmer S.V."/>
        </authorList>
    </citation>
    <scope>NUCLEOTIDE SEQUENCE</scope>
    <source>
        <strain evidence="3">K2</strain>
    </source>
</reference>